<dbReference type="SMART" id="SM00838">
    <property type="entry name" value="EFG_C"/>
    <property type="match status" value="1"/>
</dbReference>
<dbReference type="GO" id="GO:0032790">
    <property type="term" value="P:ribosome disassembly"/>
    <property type="evidence" value="ECO:0007669"/>
    <property type="project" value="TreeGrafter"/>
</dbReference>
<dbReference type="GO" id="GO:0003746">
    <property type="term" value="F:translation elongation factor activity"/>
    <property type="evidence" value="ECO:0007669"/>
    <property type="project" value="UniProtKB-UniRule"/>
</dbReference>
<gene>
    <name evidence="8 11" type="primary">fusA</name>
    <name evidence="11" type="ORF">H9862_01890</name>
</gene>
<comment type="caution">
    <text evidence="11">The sequence shown here is derived from an EMBL/GenBank/DDBJ whole genome shotgun (WGS) entry which is preliminary data.</text>
</comment>
<dbReference type="Gene3D" id="3.30.70.870">
    <property type="entry name" value="Elongation Factor G (Translational Gtpase), domain 3"/>
    <property type="match status" value="1"/>
</dbReference>
<evidence type="ECO:0000313" key="11">
    <source>
        <dbReference type="EMBL" id="HIX19337.1"/>
    </source>
</evidence>
<dbReference type="CDD" id="cd01886">
    <property type="entry name" value="EF-G"/>
    <property type="match status" value="1"/>
</dbReference>
<evidence type="ECO:0000256" key="7">
    <source>
        <dbReference type="ARBA" id="ARBA00024731"/>
    </source>
</evidence>
<dbReference type="FunFam" id="3.30.230.10:FF:000003">
    <property type="entry name" value="Elongation factor G"/>
    <property type="match status" value="1"/>
</dbReference>
<comment type="similarity">
    <text evidence="1 8">Belongs to the TRAFAC class translation factor GTPase superfamily. Classic translation factor GTPase family. EF-G/EF-2 subfamily.</text>
</comment>
<dbReference type="InterPro" id="IPR004540">
    <property type="entry name" value="Transl_elong_EFG/EF2"/>
</dbReference>
<dbReference type="CDD" id="cd16262">
    <property type="entry name" value="EFG_III"/>
    <property type="match status" value="1"/>
</dbReference>
<dbReference type="SMART" id="SM00889">
    <property type="entry name" value="EFG_IV"/>
    <property type="match status" value="1"/>
</dbReference>
<dbReference type="NCBIfam" id="TIGR00484">
    <property type="entry name" value="EF-G"/>
    <property type="match status" value="1"/>
</dbReference>
<feature type="domain" description="Tr-type G" evidence="10">
    <location>
        <begin position="14"/>
        <end position="304"/>
    </location>
</feature>
<keyword evidence="9" id="KW-0175">Coiled coil</keyword>
<dbReference type="FunFam" id="3.30.70.870:FF:000001">
    <property type="entry name" value="Elongation factor G"/>
    <property type="match status" value="1"/>
</dbReference>
<evidence type="ECO:0000256" key="2">
    <source>
        <dbReference type="ARBA" id="ARBA00017872"/>
    </source>
</evidence>
<dbReference type="Gene3D" id="3.30.70.240">
    <property type="match status" value="1"/>
</dbReference>
<dbReference type="CDD" id="cd01434">
    <property type="entry name" value="EFG_mtEFG1_IV"/>
    <property type="match status" value="1"/>
</dbReference>
<dbReference type="Pfam" id="PF00679">
    <property type="entry name" value="EFG_C"/>
    <property type="match status" value="1"/>
</dbReference>
<dbReference type="SUPFAM" id="SSF54211">
    <property type="entry name" value="Ribosomal protein S5 domain 2-like"/>
    <property type="match status" value="1"/>
</dbReference>
<evidence type="ECO:0000313" key="12">
    <source>
        <dbReference type="Proteomes" id="UP000823964"/>
    </source>
</evidence>
<comment type="caution">
    <text evidence="8">Lacks conserved residue(s) required for the propagation of feature annotation.</text>
</comment>
<evidence type="ECO:0000256" key="1">
    <source>
        <dbReference type="ARBA" id="ARBA00005870"/>
    </source>
</evidence>
<dbReference type="Pfam" id="PF03144">
    <property type="entry name" value="GTP_EFTU_D2"/>
    <property type="match status" value="1"/>
</dbReference>
<dbReference type="GO" id="GO:0005525">
    <property type="term" value="F:GTP binding"/>
    <property type="evidence" value="ECO:0007669"/>
    <property type="project" value="UniProtKB-UniRule"/>
</dbReference>
<dbReference type="HAMAP" id="MF_00054_B">
    <property type="entry name" value="EF_G_EF_2_B"/>
    <property type="match status" value="1"/>
</dbReference>
<dbReference type="GO" id="GO:0003924">
    <property type="term" value="F:GTPase activity"/>
    <property type="evidence" value="ECO:0007669"/>
    <property type="project" value="InterPro"/>
</dbReference>
<evidence type="ECO:0000256" key="8">
    <source>
        <dbReference type="HAMAP-Rule" id="MF_00054"/>
    </source>
</evidence>
<comment type="function">
    <text evidence="7 8">Catalyzes the GTP-dependent ribosomal translocation step during translation elongation. During this step, the ribosome changes from the pre-translocational (PRE) to the post-translocational (POST) state as the newly formed A-site-bound peptidyl-tRNA and P-site-bound deacylated tRNA move to the P and E sites, respectively. Catalyzes the coordinated movement of the two tRNA molecules, the mRNA and conformational changes in the ribosome.</text>
</comment>
<dbReference type="PROSITE" id="PS51722">
    <property type="entry name" value="G_TR_2"/>
    <property type="match status" value="1"/>
</dbReference>
<dbReference type="InterPro" id="IPR047872">
    <property type="entry name" value="EFG_IV"/>
</dbReference>
<dbReference type="InterPro" id="IPR027417">
    <property type="entry name" value="P-loop_NTPase"/>
</dbReference>
<protein>
    <recommendedName>
        <fullName evidence="2 8">Elongation factor G</fullName>
        <shortName evidence="8">EF-G</shortName>
    </recommendedName>
</protein>
<dbReference type="NCBIfam" id="NF009381">
    <property type="entry name" value="PRK12740.1-5"/>
    <property type="match status" value="1"/>
</dbReference>
<dbReference type="InterPro" id="IPR005517">
    <property type="entry name" value="Transl_elong_EFG/EF2_IV"/>
</dbReference>
<dbReference type="FunFam" id="2.40.30.10:FF:000006">
    <property type="entry name" value="Elongation factor G"/>
    <property type="match status" value="1"/>
</dbReference>
<dbReference type="Proteomes" id="UP000823964">
    <property type="component" value="Unassembled WGS sequence"/>
</dbReference>
<dbReference type="InterPro" id="IPR041095">
    <property type="entry name" value="EFG_II"/>
</dbReference>
<dbReference type="InterPro" id="IPR020568">
    <property type="entry name" value="Ribosomal_Su5_D2-typ_SF"/>
</dbReference>
<evidence type="ECO:0000256" key="4">
    <source>
        <dbReference type="ARBA" id="ARBA00022768"/>
    </source>
</evidence>
<keyword evidence="5 8" id="KW-0648">Protein biosynthesis</keyword>
<evidence type="ECO:0000256" key="5">
    <source>
        <dbReference type="ARBA" id="ARBA00022917"/>
    </source>
</evidence>
<dbReference type="InterPro" id="IPR009022">
    <property type="entry name" value="EFG_III"/>
</dbReference>
<keyword evidence="3 8" id="KW-0547">Nucleotide-binding</keyword>
<dbReference type="AlphaFoldDB" id="A0A9D1VA30"/>
<feature type="binding site" evidence="8">
    <location>
        <begin position="155"/>
        <end position="158"/>
    </location>
    <ligand>
        <name>GTP</name>
        <dbReference type="ChEBI" id="CHEBI:37565"/>
    </ligand>
</feature>
<dbReference type="SUPFAM" id="SSF52540">
    <property type="entry name" value="P-loop containing nucleoside triphosphate hydrolases"/>
    <property type="match status" value="1"/>
</dbReference>
<accession>A0A9D1VA30</accession>
<dbReference type="InterPro" id="IPR035647">
    <property type="entry name" value="EFG_III/V"/>
</dbReference>
<organism evidence="11 12">
    <name type="scientific">Candidatus Akkermansia intestinigallinarum</name>
    <dbReference type="NCBI Taxonomy" id="2838431"/>
    <lineage>
        <taxon>Bacteria</taxon>
        <taxon>Pseudomonadati</taxon>
        <taxon>Verrucomicrobiota</taxon>
        <taxon>Verrucomicrobiia</taxon>
        <taxon>Verrucomicrobiales</taxon>
        <taxon>Akkermansiaceae</taxon>
        <taxon>Akkermansia</taxon>
    </lineage>
</organism>
<dbReference type="InterPro" id="IPR004161">
    <property type="entry name" value="EFTu-like_2"/>
</dbReference>
<proteinExistence type="inferred from homology"/>
<dbReference type="Gene3D" id="3.40.50.300">
    <property type="entry name" value="P-loop containing nucleotide triphosphate hydrolases"/>
    <property type="match status" value="1"/>
</dbReference>
<dbReference type="NCBIfam" id="TIGR00231">
    <property type="entry name" value="small_GTP"/>
    <property type="match status" value="1"/>
</dbReference>
<dbReference type="Gene3D" id="2.40.30.10">
    <property type="entry name" value="Translation factors"/>
    <property type="match status" value="1"/>
</dbReference>
<name>A0A9D1VA30_9BACT</name>
<dbReference type="Gene3D" id="3.30.230.10">
    <property type="match status" value="1"/>
</dbReference>
<keyword evidence="4 8" id="KW-0251">Elongation factor</keyword>
<dbReference type="FunFam" id="3.30.70.240:FF:000001">
    <property type="entry name" value="Elongation factor G"/>
    <property type="match status" value="1"/>
</dbReference>
<dbReference type="Pfam" id="PF03764">
    <property type="entry name" value="EFG_IV"/>
    <property type="match status" value="1"/>
</dbReference>
<evidence type="ECO:0000256" key="3">
    <source>
        <dbReference type="ARBA" id="ARBA00022741"/>
    </source>
</evidence>
<dbReference type="PROSITE" id="PS00301">
    <property type="entry name" value="G_TR_1"/>
    <property type="match status" value="1"/>
</dbReference>
<dbReference type="FunFam" id="3.40.50.300:FF:000029">
    <property type="entry name" value="Elongation factor G"/>
    <property type="match status" value="1"/>
</dbReference>
<dbReference type="InterPro" id="IPR005225">
    <property type="entry name" value="Small_GTP-bd"/>
</dbReference>
<feature type="binding site" evidence="8">
    <location>
        <begin position="101"/>
        <end position="105"/>
    </location>
    <ligand>
        <name>GTP</name>
        <dbReference type="ChEBI" id="CHEBI:37565"/>
    </ligand>
</feature>
<dbReference type="GO" id="GO:0005737">
    <property type="term" value="C:cytoplasm"/>
    <property type="evidence" value="ECO:0007669"/>
    <property type="project" value="UniProtKB-SubCell"/>
</dbReference>
<evidence type="ECO:0000256" key="6">
    <source>
        <dbReference type="ARBA" id="ARBA00023134"/>
    </source>
</evidence>
<reference evidence="11" key="2">
    <citation type="submission" date="2021-04" db="EMBL/GenBank/DDBJ databases">
        <authorList>
            <person name="Gilroy R."/>
        </authorList>
    </citation>
    <scope>NUCLEOTIDE SEQUENCE</scope>
    <source>
        <strain evidence="11">14975</strain>
    </source>
</reference>
<dbReference type="PANTHER" id="PTHR43261:SF1">
    <property type="entry name" value="RIBOSOME-RELEASING FACTOR 2, MITOCHONDRIAL"/>
    <property type="match status" value="1"/>
</dbReference>
<dbReference type="PANTHER" id="PTHR43261">
    <property type="entry name" value="TRANSLATION ELONGATION FACTOR G-RELATED"/>
    <property type="match status" value="1"/>
</dbReference>
<dbReference type="InterPro" id="IPR035649">
    <property type="entry name" value="EFG_V"/>
</dbReference>
<dbReference type="CDD" id="cd03713">
    <property type="entry name" value="EFG_mtEFG_C"/>
    <property type="match status" value="1"/>
</dbReference>
<dbReference type="CDD" id="cd04088">
    <property type="entry name" value="EFG_mtEFG_II"/>
    <property type="match status" value="1"/>
</dbReference>
<comment type="subcellular location">
    <subcellularLocation>
        <location evidence="8">Cytoplasm</location>
    </subcellularLocation>
</comment>
<reference evidence="11" key="1">
    <citation type="journal article" date="2021" name="PeerJ">
        <title>Extensive microbial diversity within the chicken gut microbiome revealed by metagenomics and culture.</title>
        <authorList>
            <person name="Gilroy R."/>
            <person name="Ravi A."/>
            <person name="Getino M."/>
            <person name="Pursley I."/>
            <person name="Horton D.L."/>
            <person name="Alikhan N.F."/>
            <person name="Baker D."/>
            <person name="Gharbi K."/>
            <person name="Hall N."/>
            <person name="Watson M."/>
            <person name="Adriaenssens E.M."/>
            <person name="Foster-Nyarko E."/>
            <person name="Jarju S."/>
            <person name="Secka A."/>
            <person name="Antonio M."/>
            <person name="Oren A."/>
            <person name="Chaudhuri R.R."/>
            <person name="La Ragione R."/>
            <person name="Hildebrand F."/>
            <person name="Pallen M.J."/>
        </authorList>
    </citation>
    <scope>NUCLEOTIDE SEQUENCE</scope>
    <source>
        <strain evidence="11">14975</strain>
    </source>
</reference>
<dbReference type="EMBL" id="DXFQ01000030">
    <property type="protein sequence ID" value="HIX19337.1"/>
    <property type="molecule type" value="Genomic_DNA"/>
</dbReference>
<dbReference type="InterPro" id="IPR014721">
    <property type="entry name" value="Ribsml_uS5_D2-typ_fold_subgr"/>
</dbReference>
<sequence>MASVSSPNRKAPLERYRNFGIAAHIDGGKTTLSERILFYTGMIHKIGEVHDGAATTDWMEQEQERGITITSAAVTTNWKQLPAEGCYKLFENENFQFNVIDTPGHVDFTAEVERSLRVLDGAIVVFCGVAGVQPQTQTVWRQATKYNVPRMCFVNKMDRTGANFDNVLNDIRTKLGANAAPILIPIGAEDSLCGQIDVVNQKAIMYADNDRMGSTYEIVDIPEELKEKAALALEELKERVADVDDELGELFLMEEPIDAPTLKAAIRRATIANKFVPVSGGSAFKNKGVQALLDAVVDYLPSPLEAKPAVVTSTIASGLDENGYEVFDTKEIIPSDDDKPVALAFKLWADKFVGSLVFIRVYTGVIRKGDTVYNPRTRKRERVGRLLQIQANVHTDVDEVFSGDIAAIVGLKNATTGDTLTTDDYDYTLEPPTFPDTVISMAVEPLTKADQEKMSNALQRLSAEDPTFRVKTDEETGQTIIAGMGELHLDIIVDRLRREFKVEANTGKPQIAYRETITKSADRVQGKLVKQSGGRGQYGDVVIAMRPGERGTGLKIANKIVGGAIPKEYMNAVYAGLNEAMNSGCVAGYPVEDVEVDVIDGSYHEVDSNENAFKMAAIFAMKNAFAKCGPVLLEPIMSVEVSTPAENQGDIMGDLNRRRAQVNNMEHKGSECILTASVPLAEMFGYSTDIRTLSKGLASYSMEPSHFEQVPPNLVAQIVKARGGSK</sequence>
<evidence type="ECO:0000259" key="10">
    <source>
        <dbReference type="PROSITE" id="PS51722"/>
    </source>
</evidence>
<keyword evidence="8" id="KW-0963">Cytoplasm</keyword>
<keyword evidence="6 8" id="KW-0342">GTP-binding</keyword>
<dbReference type="PRINTS" id="PR00315">
    <property type="entry name" value="ELONGATNFCT"/>
</dbReference>
<dbReference type="Pfam" id="PF00009">
    <property type="entry name" value="GTP_EFTU"/>
    <property type="match status" value="1"/>
</dbReference>
<dbReference type="SUPFAM" id="SSF54980">
    <property type="entry name" value="EF-G C-terminal domain-like"/>
    <property type="match status" value="2"/>
</dbReference>
<dbReference type="InterPro" id="IPR009000">
    <property type="entry name" value="Transl_B-barrel_sf"/>
</dbReference>
<dbReference type="InterPro" id="IPR000640">
    <property type="entry name" value="EFG_V-like"/>
</dbReference>
<evidence type="ECO:0000256" key="9">
    <source>
        <dbReference type="SAM" id="Coils"/>
    </source>
</evidence>
<dbReference type="SUPFAM" id="SSF50447">
    <property type="entry name" value="Translation proteins"/>
    <property type="match status" value="1"/>
</dbReference>
<dbReference type="Pfam" id="PF14492">
    <property type="entry name" value="EFG_III"/>
    <property type="match status" value="1"/>
</dbReference>
<dbReference type="InterPro" id="IPR000795">
    <property type="entry name" value="T_Tr_GTP-bd_dom"/>
</dbReference>
<feature type="coiled-coil region" evidence="9">
    <location>
        <begin position="226"/>
        <end position="253"/>
    </location>
</feature>
<dbReference type="InterPro" id="IPR031157">
    <property type="entry name" value="G_TR_CS"/>
</dbReference>